<evidence type="ECO:0000256" key="1">
    <source>
        <dbReference type="ARBA" id="ARBA00022517"/>
    </source>
</evidence>
<reference evidence="3 4" key="1">
    <citation type="journal article" date="2016" name="Nat. Commun.">
        <title>Thousands of microbial genomes shed light on interconnected biogeochemical processes in an aquifer system.</title>
        <authorList>
            <person name="Anantharaman K."/>
            <person name="Brown C.T."/>
            <person name="Hug L.A."/>
            <person name="Sharon I."/>
            <person name="Castelle C.J."/>
            <person name="Probst A.J."/>
            <person name="Thomas B.C."/>
            <person name="Singh A."/>
            <person name="Wilkins M.J."/>
            <person name="Karaoz U."/>
            <person name="Brodie E.L."/>
            <person name="Williams K.H."/>
            <person name="Hubbard S.S."/>
            <person name="Banfield J.F."/>
        </authorList>
    </citation>
    <scope>NUCLEOTIDE SEQUENCE [LARGE SCALE GENOMIC DNA]</scope>
</reference>
<name>A0A1F4TIE2_UNCSA</name>
<dbReference type="Pfam" id="PF02033">
    <property type="entry name" value="RBFA"/>
    <property type="match status" value="1"/>
</dbReference>
<dbReference type="InterPro" id="IPR015946">
    <property type="entry name" value="KH_dom-like_a/b"/>
</dbReference>
<dbReference type="InterPro" id="IPR000238">
    <property type="entry name" value="RbfA"/>
</dbReference>
<gene>
    <name evidence="2" type="primary">rbfA</name>
    <name evidence="3" type="ORF">A2462_00280</name>
</gene>
<sequence length="129" mass="14322">MSRAERVAALIREEVSKIILQDVSDPRIGFISVTGVDVSPDLKNASIYISVFGDEEKKQEAMAGLSSATSFVRGKLGNMLQLRSVPEIRFVRDDSLERGGRILGILSQLDKSDDKQETIRDNKEKPEKS</sequence>
<comment type="subcellular location">
    <subcellularLocation>
        <location evidence="2">Cytoplasm</location>
    </subcellularLocation>
</comment>
<evidence type="ECO:0000313" key="4">
    <source>
        <dbReference type="Proteomes" id="UP000177309"/>
    </source>
</evidence>
<dbReference type="PROSITE" id="PS01319">
    <property type="entry name" value="RBFA"/>
    <property type="match status" value="1"/>
</dbReference>
<dbReference type="Proteomes" id="UP000177309">
    <property type="component" value="Unassembled WGS sequence"/>
</dbReference>
<comment type="function">
    <text evidence="2">One of several proteins that assist in the late maturation steps of the functional core of the 30S ribosomal subunit. Associates with free 30S ribosomal subunits (but not with 30S subunits that are part of 70S ribosomes or polysomes). Required for efficient processing of 16S rRNA. May interact with the 5'-terminal helix region of 16S rRNA.</text>
</comment>
<dbReference type="AlphaFoldDB" id="A0A1F4TIE2"/>
<keyword evidence="1 2" id="KW-0690">Ribosome biogenesis</keyword>
<dbReference type="InterPro" id="IPR023799">
    <property type="entry name" value="RbfA_dom_sf"/>
</dbReference>
<dbReference type="GO" id="GO:0030490">
    <property type="term" value="P:maturation of SSU-rRNA"/>
    <property type="evidence" value="ECO:0007669"/>
    <property type="project" value="UniProtKB-UniRule"/>
</dbReference>
<dbReference type="PANTHER" id="PTHR33515:SF1">
    <property type="entry name" value="RIBOSOME-BINDING FACTOR A, CHLOROPLASTIC-RELATED"/>
    <property type="match status" value="1"/>
</dbReference>
<comment type="similarity">
    <text evidence="2">Belongs to the RbfA family.</text>
</comment>
<keyword evidence="2" id="KW-0963">Cytoplasm</keyword>
<comment type="caution">
    <text evidence="3">The sequence shown here is derived from an EMBL/GenBank/DDBJ whole genome shotgun (WGS) entry which is preliminary data.</text>
</comment>
<organism evidence="3 4">
    <name type="scientific">candidate division WOR-1 bacterium RIFOXYC2_FULL_41_25</name>
    <dbReference type="NCBI Taxonomy" id="1802586"/>
    <lineage>
        <taxon>Bacteria</taxon>
        <taxon>Bacillati</taxon>
        <taxon>Saganbacteria</taxon>
    </lineage>
</organism>
<dbReference type="GO" id="GO:0043024">
    <property type="term" value="F:ribosomal small subunit binding"/>
    <property type="evidence" value="ECO:0007669"/>
    <property type="project" value="TreeGrafter"/>
</dbReference>
<dbReference type="HAMAP" id="MF_00003">
    <property type="entry name" value="RbfA"/>
    <property type="match status" value="1"/>
</dbReference>
<dbReference type="GO" id="GO:0005829">
    <property type="term" value="C:cytosol"/>
    <property type="evidence" value="ECO:0007669"/>
    <property type="project" value="TreeGrafter"/>
</dbReference>
<dbReference type="EMBL" id="MEUI01000050">
    <property type="protein sequence ID" value="OGC32488.1"/>
    <property type="molecule type" value="Genomic_DNA"/>
</dbReference>
<evidence type="ECO:0000313" key="3">
    <source>
        <dbReference type="EMBL" id="OGC32488.1"/>
    </source>
</evidence>
<accession>A0A1F4TIE2</accession>
<protein>
    <recommendedName>
        <fullName evidence="2">Ribosome-binding factor A</fullName>
    </recommendedName>
</protein>
<dbReference type="SUPFAM" id="SSF89919">
    <property type="entry name" value="Ribosome-binding factor A, RbfA"/>
    <property type="match status" value="1"/>
</dbReference>
<proteinExistence type="inferred from homology"/>
<dbReference type="NCBIfam" id="TIGR00082">
    <property type="entry name" value="rbfA"/>
    <property type="match status" value="1"/>
</dbReference>
<evidence type="ECO:0000256" key="2">
    <source>
        <dbReference type="HAMAP-Rule" id="MF_00003"/>
    </source>
</evidence>
<comment type="subunit">
    <text evidence="2">Monomer. Binds 30S ribosomal subunits, but not 50S ribosomal subunits or 70S ribosomes.</text>
</comment>
<dbReference type="Gene3D" id="3.30.300.20">
    <property type="match status" value="1"/>
</dbReference>
<dbReference type="InterPro" id="IPR020053">
    <property type="entry name" value="Ribosome-bd_factorA_CS"/>
</dbReference>
<dbReference type="PANTHER" id="PTHR33515">
    <property type="entry name" value="RIBOSOME-BINDING FACTOR A, CHLOROPLASTIC-RELATED"/>
    <property type="match status" value="1"/>
</dbReference>